<dbReference type="SUPFAM" id="SSF49265">
    <property type="entry name" value="Fibronectin type III"/>
    <property type="match status" value="1"/>
</dbReference>
<dbReference type="InterPro" id="IPR036116">
    <property type="entry name" value="FN3_sf"/>
</dbReference>
<accession>A0A1E5KYW8</accession>
<dbReference type="STRING" id="762845.BCR26_01730"/>
<dbReference type="Proteomes" id="UP000095256">
    <property type="component" value="Unassembled WGS sequence"/>
</dbReference>
<feature type="signal peptide" evidence="1">
    <location>
        <begin position="1"/>
        <end position="28"/>
    </location>
</feature>
<dbReference type="InterPro" id="IPR013783">
    <property type="entry name" value="Ig-like_fold"/>
</dbReference>
<evidence type="ECO:0000313" key="3">
    <source>
        <dbReference type="EMBL" id="OEH83018.1"/>
    </source>
</evidence>
<dbReference type="AlphaFoldDB" id="A0A1E5KYW8"/>
<feature type="chain" id="PRO_5009180662" description="Fibronectin type-III domain-containing protein" evidence="1">
    <location>
        <begin position="29"/>
        <end position="883"/>
    </location>
</feature>
<keyword evidence="4" id="KW-1185">Reference proteome</keyword>
<name>A0A1E5KYW8_9ENTE</name>
<reference evidence="3 4" key="1">
    <citation type="submission" date="2016-09" db="EMBL/GenBank/DDBJ databases">
        <authorList>
            <person name="Capua I."/>
            <person name="De Benedictis P."/>
            <person name="Joannis T."/>
            <person name="Lombin L.H."/>
            <person name="Cattoli G."/>
        </authorList>
    </citation>
    <scope>NUCLEOTIDE SEQUENCE [LARGE SCALE GENOMIC DNA]</scope>
    <source>
        <strain evidence="3 4">LMG 25899</strain>
    </source>
</reference>
<dbReference type="CDD" id="cd00063">
    <property type="entry name" value="FN3"/>
    <property type="match status" value="1"/>
</dbReference>
<protein>
    <recommendedName>
        <fullName evidence="2">Fibronectin type-III domain-containing protein</fullName>
    </recommendedName>
</protein>
<keyword evidence="1" id="KW-0732">Signal</keyword>
<dbReference type="OrthoDB" id="2171057at2"/>
<dbReference type="SMART" id="SM00060">
    <property type="entry name" value="FN3"/>
    <property type="match status" value="2"/>
</dbReference>
<evidence type="ECO:0000259" key="2">
    <source>
        <dbReference type="PROSITE" id="PS50853"/>
    </source>
</evidence>
<dbReference type="InterPro" id="IPR003961">
    <property type="entry name" value="FN3_dom"/>
</dbReference>
<evidence type="ECO:0000313" key="4">
    <source>
        <dbReference type="Proteomes" id="UP000095256"/>
    </source>
</evidence>
<comment type="caution">
    <text evidence="3">The sequence shown here is derived from an EMBL/GenBank/DDBJ whole genome shotgun (WGS) entry which is preliminary data.</text>
</comment>
<evidence type="ECO:0000256" key="1">
    <source>
        <dbReference type="SAM" id="SignalP"/>
    </source>
</evidence>
<organism evidence="3 4">
    <name type="scientific">Enterococcus rivorum</name>
    <dbReference type="NCBI Taxonomy" id="762845"/>
    <lineage>
        <taxon>Bacteria</taxon>
        <taxon>Bacillati</taxon>
        <taxon>Bacillota</taxon>
        <taxon>Bacilli</taxon>
        <taxon>Lactobacillales</taxon>
        <taxon>Enterococcaceae</taxon>
        <taxon>Enterococcus</taxon>
    </lineage>
</organism>
<dbReference type="Gene3D" id="2.60.40.10">
    <property type="entry name" value="Immunoglobulins"/>
    <property type="match status" value="1"/>
</dbReference>
<gene>
    <name evidence="3" type="ORF">BCR26_01730</name>
</gene>
<dbReference type="EMBL" id="MIEK01000012">
    <property type="protein sequence ID" value="OEH83018.1"/>
    <property type="molecule type" value="Genomic_DNA"/>
</dbReference>
<dbReference type="PROSITE" id="PS50853">
    <property type="entry name" value="FN3"/>
    <property type="match status" value="1"/>
</dbReference>
<sequence>MKKLNRLVTLATILLFLVNSNSSLIVNASERINFSDKITITESDSTEESIDESSNDSVSDSIEMSEMTSNTYETTMSSETIYDTKEPSSSLIESNDDMLKTELVREDAYWLVDTATQLRTYLSEGKKLFRLTKNIDLAQSGFKLSDGVVIDGNGYKITYSKAGSYNTGFYLEENNATVTIKNAVIGNTDGSGSVGYYGIVTGNSTYSNMTIIYDGISYYSDSGQPLYNPNGAIILRGNNQFIQTGRGLYAQEWAETNYIEIESGRTTVNHDAYSIDGLIYSYSTNSNNPYKDTTQIVVRKDASFDVTTNRAFIYSSASFDQKITVEENGYLSVKQTDVSNATRKRFIYPNLNNNSTVTFDFQKKSSVNLSLQLPIQIKDAKGSFTVKENAKLDMTIASGPMFDLSSNNQFNLNLLDPKKVDFSGTAQGTLGLLANSTAVENVSLLASNRMKVESYSNSSAKLGTFDATEARLNANGTVYRNLGGEQLSSTNLKLLGSSYRLVFESILVPKILSTKVEDQTDNSAKLSVTSENFESPAKEVKYLLFNSLEDTGTLEKAKHIENVTDFKGLDTSHVFTYGYQVNGLNPNTNYWYQAMVTNQNGRSSFSTPVAFSTLPTLEHIHVREIRDRSATISGVLASDTGVWTDFSNGEESPILNNPVDYGGVYQAVAIDYSENNKFTTYESVTPTSTGNKNEKFSYELSGLTPETTYYVRVRVTGVSGEEIVLTELPITQFTTGIEEIIDVEIPIEMAFQTKNKDLETVEAGQIYSQSDEYQVVNKGTVPVQVMVSNLNKKNEDAGSIQLVSDDNGQFGEDSLNLKLFGVGKTSYETDLTESVGDNPVLIGDLNTTDQKEFQLDFGGKFFNPLSPMLTPKYLMTLKFEQVK</sequence>
<feature type="domain" description="Fibronectin type-III" evidence="2">
    <location>
        <begin position="508"/>
        <end position="616"/>
    </location>
</feature>
<dbReference type="RefSeq" id="WP_069697973.1">
    <property type="nucleotide sequence ID" value="NZ_JAGGMA010000002.1"/>
</dbReference>
<proteinExistence type="predicted"/>